<dbReference type="InterPro" id="IPR014710">
    <property type="entry name" value="RmlC-like_jellyroll"/>
</dbReference>
<evidence type="ECO:0000259" key="1">
    <source>
        <dbReference type="Pfam" id="PF07883"/>
    </source>
</evidence>
<dbReference type="EMBL" id="FMAR01000003">
    <property type="protein sequence ID" value="SCC03738.1"/>
    <property type="molecule type" value="Genomic_DNA"/>
</dbReference>
<name>A0A1C4BAM6_9BACT</name>
<dbReference type="InterPro" id="IPR013096">
    <property type="entry name" value="Cupin_2"/>
</dbReference>
<sequence>MESLTTPLYRSYQGGYFQTLIAPDQTGNTLALLELTLPKGAEPPAHIHTLEDEAFYVLEGEISVTVADKVTALKAGEALYAPRNIPHSFKILTEKATIMNLITPGTLWNYFMECSEPISQKPETVGPVALSPEKMKTMLDKISNVYKVNFL</sequence>
<dbReference type="Pfam" id="PF07883">
    <property type="entry name" value="Cupin_2"/>
    <property type="match status" value="1"/>
</dbReference>
<accession>A0A1C4BAM6</accession>
<reference evidence="2 3" key="1">
    <citation type="submission" date="2016-08" db="EMBL/GenBank/DDBJ databases">
        <authorList>
            <person name="Seilhamer J.J."/>
        </authorList>
    </citation>
    <scope>NUCLEOTIDE SEQUENCE [LARGE SCALE GENOMIC DNA]</scope>
    <source>
        <strain evidence="2 3">A37T2</strain>
    </source>
</reference>
<feature type="domain" description="Cupin type-2" evidence="1">
    <location>
        <begin position="35"/>
        <end position="97"/>
    </location>
</feature>
<keyword evidence="3" id="KW-1185">Reference proteome</keyword>
<proteinExistence type="predicted"/>
<dbReference type="AlphaFoldDB" id="A0A1C4BAM6"/>
<dbReference type="Proteomes" id="UP000242818">
    <property type="component" value="Unassembled WGS sequence"/>
</dbReference>
<dbReference type="InterPro" id="IPR053146">
    <property type="entry name" value="QDO-like"/>
</dbReference>
<dbReference type="SUPFAM" id="SSF51182">
    <property type="entry name" value="RmlC-like cupins"/>
    <property type="match status" value="1"/>
</dbReference>
<dbReference type="PANTHER" id="PTHR36440:SF1">
    <property type="entry name" value="PUTATIVE (AFU_ORTHOLOGUE AFUA_8G07350)-RELATED"/>
    <property type="match status" value="1"/>
</dbReference>
<gene>
    <name evidence="2" type="ORF">GA0116948_1038</name>
</gene>
<dbReference type="OrthoDB" id="1423961at2"/>
<dbReference type="STRING" id="1335309.GA0116948_1038"/>
<dbReference type="InterPro" id="IPR011051">
    <property type="entry name" value="RmlC_Cupin_sf"/>
</dbReference>
<evidence type="ECO:0000313" key="2">
    <source>
        <dbReference type="EMBL" id="SCC03738.1"/>
    </source>
</evidence>
<dbReference type="PANTHER" id="PTHR36440">
    <property type="entry name" value="PUTATIVE (AFU_ORTHOLOGUE AFUA_8G07350)-RELATED"/>
    <property type="match status" value="1"/>
</dbReference>
<dbReference type="Gene3D" id="2.60.120.10">
    <property type="entry name" value="Jelly Rolls"/>
    <property type="match status" value="1"/>
</dbReference>
<evidence type="ECO:0000313" key="3">
    <source>
        <dbReference type="Proteomes" id="UP000242818"/>
    </source>
</evidence>
<dbReference type="RefSeq" id="WP_089709614.1">
    <property type="nucleotide sequence ID" value="NZ_FMAR01000003.1"/>
</dbReference>
<protein>
    <submittedName>
        <fullName evidence="2">Cupin domain-containing protein</fullName>
    </submittedName>
</protein>
<organism evidence="2 3">
    <name type="scientific">Chitinophaga costaii</name>
    <dbReference type="NCBI Taxonomy" id="1335309"/>
    <lineage>
        <taxon>Bacteria</taxon>
        <taxon>Pseudomonadati</taxon>
        <taxon>Bacteroidota</taxon>
        <taxon>Chitinophagia</taxon>
        <taxon>Chitinophagales</taxon>
        <taxon>Chitinophagaceae</taxon>
        <taxon>Chitinophaga</taxon>
    </lineage>
</organism>